<evidence type="ECO:0000313" key="3">
    <source>
        <dbReference type="Proteomes" id="UP000054560"/>
    </source>
</evidence>
<reference evidence="2 3" key="1">
    <citation type="submission" date="2011-02" db="EMBL/GenBank/DDBJ databases">
        <title>The Genome Sequence of Sphaeroforma arctica JP610.</title>
        <authorList>
            <consortium name="The Broad Institute Genome Sequencing Platform"/>
            <person name="Russ C."/>
            <person name="Cuomo C."/>
            <person name="Young S.K."/>
            <person name="Zeng Q."/>
            <person name="Gargeya S."/>
            <person name="Alvarado L."/>
            <person name="Berlin A."/>
            <person name="Chapman S.B."/>
            <person name="Chen Z."/>
            <person name="Freedman E."/>
            <person name="Gellesch M."/>
            <person name="Goldberg J."/>
            <person name="Griggs A."/>
            <person name="Gujja S."/>
            <person name="Heilman E."/>
            <person name="Heiman D."/>
            <person name="Howarth C."/>
            <person name="Mehta T."/>
            <person name="Neiman D."/>
            <person name="Pearson M."/>
            <person name="Roberts A."/>
            <person name="Saif S."/>
            <person name="Shea T."/>
            <person name="Shenoy N."/>
            <person name="Sisk P."/>
            <person name="Stolte C."/>
            <person name="Sykes S."/>
            <person name="White J."/>
            <person name="Yandava C."/>
            <person name="Burger G."/>
            <person name="Gray M.W."/>
            <person name="Holland P.W.H."/>
            <person name="King N."/>
            <person name="Lang F.B.F."/>
            <person name="Roger A.J."/>
            <person name="Ruiz-Trillo I."/>
            <person name="Haas B."/>
            <person name="Nusbaum C."/>
            <person name="Birren B."/>
        </authorList>
    </citation>
    <scope>NUCLEOTIDE SEQUENCE [LARGE SCALE GENOMIC DNA]</scope>
    <source>
        <strain evidence="2 3">JP610</strain>
    </source>
</reference>
<dbReference type="GeneID" id="25918422"/>
<gene>
    <name evidence="2" type="ORF">SARC_17918</name>
</gene>
<proteinExistence type="predicted"/>
<dbReference type="EMBL" id="KQ254371">
    <property type="protein sequence ID" value="KNC69568.1"/>
    <property type="molecule type" value="Genomic_DNA"/>
</dbReference>
<protein>
    <submittedName>
        <fullName evidence="2">Uncharacterized protein</fullName>
    </submittedName>
</protein>
<organism evidence="2 3">
    <name type="scientific">Sphaeroforma arctica JP610</name>
    <dbReference type="NCBI Taxonomy" id="667725"/>
    <lineage>
        <taxon>Eukaryota</taxon>
        <taxon>Ichthyosporea</taxon>
        <taxon>Ichthyophonida</taxon>
        <taxon>Sphaeroforma</taxon>
    </lineage>
</organism>
<sequence>MGHVLLFLPIVLTVGSFSMLMVIVLTMSFLTAWGGALLLKKPICNYSVYEGRSWAAIKKAFTDQQPMDDLK</sequence>
<keyword evidence="1" id="KW-0472">Membrane</keyword>
<evidence type="ECO:0000313" key="2">
    <source>
        <dbReference type="EMBL" id="KNC69568.1"/>
    </source>
</evidence>
<dbReference type="Proteomes" id="UP000054560">
    <property type="component" value="Unassembled WGS sequence"/>
</dbReference>
<evidence type="ECO:0000256" key="1">
    <source>
        <dbReference type="SAM" id="Phobius"/>
    </source>
</evidence>
<feature type="non-terminal residue" evidence="2">
    <location>
        <position position="71"/>
    </location>
</feature>
<feature type="transmembrane region" description="Helical" evidence="1">
    <location>
        <begin position="6"/>
        <end position="39"/>
    </location>
</feature>
<dbReference type="AlphaFoldDB" id="A0A0L0F0C0"/>
<keyword evidence="1" id="KW-0812">Transmembrane</keyword>
<keyword evidence="1" id="KW-1133">Transmembrane helix</keyword>
<accession>A0A0L0F0C0</accession>
<keyword evidence="3" id="KW-1185">Reference proteome</keyword>
<name>A0A0L0F0C0_9EUKA</name>
<dbReference type="RefSeq" id="XP_014143470.1">
    <property type="nucleotide sequence ID" value="XM_014287995.1"/>
</dbReference>